<keyword evidence="1" id="KW-0812">Transmembrane</keyword>
<sequence length="104" mass="12280">MDEMVFIVCAKVVFQVVRLQYRTREYGITYVTNNIRLPTIFYCLVQEVYCVFFGYWLTFSLFIYSLFAATKTNVGNDLSFIQSDELKLRTINIFGKKNMLLQLT</sequence>
<name>A0A3M7Q1U5_BRAPC</name>
<dbReference type="Proteomes" id="UP000276133">
    <property type="component" value="Unassembled WGS sequence"/>
</dbReference>
<proteinExistence type="predicted"/>
<gene>
    <name evidence="2" type="ORF">BpHYR1_033396</name>
</gene>
<dbReference type="EMBL" id="REGN01007826">
    <property type="protein sequence ID" value="RNA05164.1"/>
    <property type="molecule type" value="Genomic_DNA"/>
</dbReference>
<keyword evidence="1" id="KW-0472">Membrane</keyword>
<keyword evidence="3" id="KW-1185">Reference proteome</keyword>
<evidence type="ECO:0000313" key="3">
    <source>
        <dbReference type="Proteomes" id="UP000276133"/>
    </source>
</evidence>
<keyword evidence="1" id="KW-1133">Transmembrane helix</keyword>
<comment type="caution">
    <text evidence="2">The sequence shown here is derived from an EMBL/GenBank/DDBJ whole genome shotgun (WGS) entry which is preliminary data.</text>
</comment>
<evidence type="ECO:0000256" key="1">
    <source>
        <dbReference type="SAM" id="Phobius"/>
    </source>
</evidence>
<organism evidence="2 3">
    <name type="scientific">Brachionus plicatilis</name>
    <name type="common">Marine rotifer</name>
    <name type="synonym">Brachionus muelleri</name>
    <dbReference type="NCBI Taxonomy" id="10195"/>
    <lineage>
        <taxon>Eukaryota</taxon>
        <taxon>Metazoa</taxon>
        <taxon>Spiralia</taxon>
        <taxon>Gnathifera</taxon>
        <taxon>Rotifera</taxon>
        <taxon>Eurotatoria</taxon>
        <taxon>Monogononta</taxon>
        <taxon>Pseudotrocha</taxon>
        <taxon>Ploima</taxon>
        <taxon>Brachionidae</taxon>
        <taxon>Brachionus</taxon>
    </lineage>
</organism>
<accession>A0A3M7Q1U5</accession>
<feature type="transmembrane region" description="Helical" evidence="1">
    <location>
        <begin position="39"/>
        <end position="64"/>
    </location>
</feature>
<evidence type="ECO:0000313" key="2">
    <source>
        <dbReference type="EMBL" id="RNA05164.1"/>
    </source>
</evidence>
<reference evidence="2 3" key="1">
    <citation type="journal article" date="2018" name="Sci. Rep.">
        <title>Genomic signatures of local adaptation to the degree of environmental predictability in rotifers.</title>
        <authorList>
            <person name="Franch-Gras L."/>
            <person name="Hahn C."/>
            <person name="Garcia-Roger E.M."/>
            <person name="Carmona M.J."/>
            <person name="Serra M."/>
            <person name="Gomez A."/>
        </authorList>
    </citation>
    <scope>NUCLEOTIDE SEQUENCE [LARGE SCALE GENOMIC DNA]</scope>
    <source>
        <strain evidence="2">HYR1</strain>
    </source>
</reference>
<dbReference type="AlphaFoldDB" id="A0A3M7Q1U5"/>
<protein>
    <submittedName>
        <fullName evidence="2">Uncharacterized protein</fullName>
    </submittedName>
</protein>